<protein>
    <submittedName>
        <fullName evidence="5">Glycosyltransferase family 2 protein</fullName>
    </submittedName>
</protein>
<reference evidence="5" key="1">
    <citation type="journal article" date="2020" name="mSystems">
        <title>Genome- and Community-Level Interaction Insights into Carbon Utilization and Element Cycling Functions of Hydrothermarchaeota in Hydrothermal Sediment.</title>
        <authorList>
            <person name="Zhou Z."/>
            <person name="Liu Y."/>
            <person name="Xu W."/>
            <person name="Pan J."/>
            <person name="Luo Z.H."/>
            <person name="Li M."/>
        </authorList>
    </citation>
    <scope>NUCLEOTIDE SEQUENCE [LARGE SCALE GENOMIC DNA]</scope>
    <source>
        <strain evidence="5">SpSt-349</strain>
    </source>
</reference>
<evidence type="ECO:0000259" key="4">
    <source>
        <dbReference type="Pfam" id="PF00535"/>
    </source>
</evidence>
<dbReference type="PANTHER" id="PTHR43179">
    <property type="entry name" value="RHAMNOSYLTRANSFERASE WBBL"/>
    <property type="match status" value="1"/>
</dbReference>
<keyword evidence="2" id="KW-0328">Glycosyltransferase</keyword>
<feature type="domain" description="Glycosyltransferase 2-like" evidence="4">
    <location>
        <begin position="162"/>
        <end position="286"/>
    </location>
</feature>
<comment type="similarity">
    <text evidence="1">Belongs to the glycosyltransferase 2 family.</text>
</comment>
<dbReference type="GO" id="GO:0016757">
    <property type="term" value="F:glycosyltransferase activity"/>
    <property type="evidence" value="ECO:0007669"/>
    <property type="project" value="UniProtKB-KW"/>
</dbReference>
<comment type="caution">
    <text evidence="5">The sequence shown here is derived from an EMBL/GenBank/DDBJ whole genome shotgun (WGS) entry which is preliminary data.</text>
</comment>
<feature type="domain" description="Glycosyltransferase 2-like" evidence="4">
    <location>
        <begin position="82"/>
        <end position="128"/>
    </location>
</feature>
<sequence length="405" mass="44852">MSSTADMSAREDTGMAVTVLSFPFSWLFTTFFHISSCGNGTCGYPDRFRQNMMRFGESFWRCTAGSALGVAARMADSGRVYIIIVNWNGWPDTLECLATVFRSTYPDFRVIVCDNGSCDDSVAQISAWGAGELRYPVSGSPLGELMVATDRRIRTVVVPSDQIFSSWAAKDDWDLLVLAIGANLGFAGGNNVGMRLALALGDCAYVWLLNNDTVVDPRALSAMVHRMEAVSRAGMCGSRIHYYHEPGKIWALGGGYFRKLIGRSENIGLGLDISDGKSMDTEAVESIMEYPAGASMLVREAYLRAVGLMDESYFLYCEEPDWAMRGAGRFTLAYARDSVVYHKVAASTQKLDADALSAEVRLLRSQLRFMARFHPQYSLLFLIRFLFAKGKSMMAFRVAQEDLSR</sequence>
<evidence type="ECO:0000256" key="2">
    <source>
        <dbReference type="ARBA" id="ARBA00022676"/>
    </source>
</evidence>
<organism evidence="5">
    <name type="scientific">Geobacter metallireducens</name>
    <dbReference type="NCBI Taxonomy" id="28232"/>
    <lineage>
        <taxon>Bacteria</taxon>
        <taxon>Pseudomonadati</taxon>
        <taxon>Thermodesulfobacteriota</taxon>
        <taxon>Desulfuromonadia</taxon>
        <taxon>Geobacterales</taxon>
        <taxon>Geobacteraceae</taxon>
        <taxon>Geobacter</taxon>
    </lineage>
</organism>
<dbReference type="SUPFAM" id="SSF53448">
    <property type="entry name" value="Nucleotide-diphospho-sugar transferases"/>
    <property type="match status" value="1"/>
</dbReference>
<dbReference type="Pfam" id="PF00535">
    <property type="entry name" value="Glycos_transf_2"/>
    <property type="match status" value="2"/>
</dbReference>
<dbReference type="EMBL" id="DSOV01000051">
    <property type="protein sequence ID" value="HEN43005.1"/>
    <property type="molecule type" value="Genomic_DNA"/>
</dbReference>
<name>A0A831UE42_GEOME</name>
<evidence type="ECO:0000256" key="1">
    <source>
        <dbReference type="ARBA" id="ARBA00006739"/>
    </source>
</evidence>
<dbReference type="InterPro" id="IPR029044">
    <property type="entry name" value="Nucleotide-diphossugar_trans"/>
</dbReference>
<dbReference type="PANTHER" id="PTHR43179:SF12">
    <property type="entry name" value="GALACTOFURANOSYLTRANSFERASE GLFT2"/>
    <property type="match status" value="1"/>
</dbReference>
<dbReference type="CDD" id="cd04186">
    <property type="entry name" value="GT_2_like_c"/>
    <property type="match status" value="1"/>
</dbReference>
<evidence type="ECO:0000313" key="5">
    <source>
        <dbReference type="EMBL" id="HEN43005.1"/>
    </source>
</evidence>
<evidence type="ECO:0000256" key="3">
    <source>
        <dbReference type="ARBA" id="ARBA00022679"/>
    </source>
</evidence>
<gene>
    <name evidence="5" type="ORF">ENQ87_11680</name>
</gene>
<dbReference type="AlphaFoldDB" id="A0A831UE42"/>
<keyword evidence="3 5" id="KW-0808">Transferase</keyword>
<dbReference type="Gene3D" id="3.90.550.10">
    <property type="entry name" value="Spore Coat Polysaccharide Biosynthesis Protein SpsA, Chain A"/>
    <property type="match status" value="1"/>
</dbReference>
<accession>A0A831UE42</accession>
<dbReference type="InterPro" id="IPR001173">
    <property type="entry name" value="Glyco_trans_2-like"/>
</dbReference>
<proteinExistence type="inferred from homology"/>